<evidence type="ECO:0000313" key="3">
    <source>
        <dbReference type="Proteomes" id="UP001365542"/>
    </source>
</evidence>
<proteinExistence type="predicted"/>
<dbReference type="AlphaFoldDB" id="A0AAV9XSL0"/>
<dbReference type="Proteomes" id="UP001365542">
    <property type="component" value="Unassembled WGS sequence"/>
</dbReference>
<dbReference type="EMBL" id="JAVHJO010000001">
    <property type="protein sequence ID" value="KAK6543922.1"/>
    <property type="molecule type" value="Genomic_DNA"/>
</dbReference>
<comment type="caution">
    <text evidence="2">The sequence shown here is derived from an EMBL/GenBank/DDBJ whole genome shotgun (WGS) entry which is preliminary data.</text>
</comment>
<accession>A0AAV9XSL0</accession>
<feature type="transmembrane region" description="Helical" evidence="1">
    <location>
        <begin position="28"/>
        <end position="47"/>
    </location>
</feature>
<keyword evidence="1" id="KW-1133">Transmembrane helix</keyword>
<dbReference type="InterPro" id="IPR029044">
    <property type="entry name" value="Nucleotide-diphossugar_trans"/>
</dbReference>
<keyword evidence="1" id="KW-0812">Transmembrane</keyword>
<name>A0AAV9XSL0_9PEZI</name>
<evidence type="ECO:0000256" key="1">
    <source>
        <dbReference type="SAM" id="Phobius"/>
    </source>
</evidence>
<dbReference type="Gene3D" id="3.90.550.10">
    <property type="entry name" value="Spore Coat Polysaccharide Biosynthesis Protein SpsA, Chain A"/>
    <property type="match status" value="1"/>
</dbReference>
<dbReference type="SUPFAM" id="SSF53448">
    <property type="entry name" value="Nucleotide-diphospho-sugar transferases"/>
    <property type="match status" value="1"/>
</dbReference>
<dbReference type="InterPro" id="IPR050587">
    <property type="entry name" value="GNT1/Glycosyltrans_8"/>
</dbReference>
<dbReference type="InterPro" id="IPR002495">
    <property type="entry name" value="Glyco_trans_8"/>
</dbReference>
<keyword evidence="1" id="KW-0472">Membrane</keyword>
<keyword evidence="3" id="KW-1185">Reference proteome</keyword>
<evidence type="ECO:0000313" key="2">
    <source>
        <dbReference type="EMBL" id="KAK6543922.1"/>
    </source>
</evidence>
<dbReference type="Pfam" id="PF01501">
    <property type="entry name" value="Glyco_transf_8"/>
    <property type="match status" value="1"/>
</dbReference>
<dbReference type="GO" id="GO:0016757">
    <property type="term" value="F:glycosyltransferase activity"/>
    <property type="evidence" value="ECO:0007669"/>
    <property type="project" value="InterPro"/>
</dbReference>
<gene>
    <name evidence="2" type="ORF">TWF694_000640</name>
</gene>
<dbReference type="PANTHER" id="PTHR11183">
    <property type="entry name" value="GLYCOGENIN SUBFAMILY MEMBER"/>
    <property type="match status" value="1"/>
</dbReference>
<organism evidence="2 3">
    <name type="scientific">Orbilia ellipsospora</name>
    <dbReference type="NCBI Taxonomy" id="2528407"/>
    <lineage>
        <taxon>Eukaryota</taxon>
        <taxon>Fungi</taxon>
        <taxon>Dikarya</taxon>
        <taxon>Ascomycota</taxon>
        <taxon>Pezizomycotina</taxon>
        <taxon>Orbiliomycetes</taxon>
        <taxon>Orbiliales</taxon>
        <taxon>Orbiliaceae</taxon>
        <taxon>Orbilia</taxon>
    </lineage>
</organism>
<reference evidence="2 3" key="1">
    <citation type="submission" date="2019-10" db="EMBL/GenBank/DDBJ databases">
        <authorList>
            <person name="Palmer J.M."/>
        </authorList>
    </citation>
    <scope>NUCLEOTIDE SEQUENCE [LARGE SCALE GENOMIC DNA]</scope>
    <source>
        <strain evidence="2 3">TWF694</strain>
    </source>
</reference>
<evidence type="ECO:0008006" key="4">
    <source>
        <dbReference type="Google" id="ProtNLM"/>
    </source>
</evidence>
<protein>
    <recommendedName>
        <fullName evidence="4">Nucleotide-diphospho-sugar transferase</fullName>
    </recommendedName>
</protein>
<sequence>MEQFLSSWSISVPKCITPFNINRFFQHHARIIIPSIFLGIIVGWMTLTSSGRGMLPKTRNYTPEHPYFHRHLHREKCAYVTLLATKTNLTDYEEFTYYFNGARVLAYQLLHAPDTRDDKEFIVLMPNDLIGKPDVARKVQTLRQEGVTVKFISPVDLPEEIVAQEFRPKYAKVFTKLRLWQLTEYDRLMYIDSDILLRKSLKSIWDLPETKTQKSVPWANQSTEGQYFDSEHFATLFGEDKIEDEEYVFAAGVDHKIEQHQPYMNTGFFVFRPSELIFDRLMKIMPYSDAYKGLVYGEQNLINYYFRKHGPFPWQAFPDRLHTLGGEHFDLQPPKVAVLHTKWWEMDGKKDAARFGYRILGRVEQMEIEKNGFVSSFEYRPHIESD</sequence>